<dbReference type="InterPro" id="IPR001466">
    <property type="entry name" value="Beta-lactam-related"/>
</dbReference>
<evidence type="ECO:0000256" key="1">
    <source>
        <dbReference type="ARBA" id="ARBA00022801"/>
    </source>
</evidence>
<dbReference type="InterPro" id="IPR012338">
    <property type="entry name" value="Beta-lactam/transpept-like"/>
</dbReference>
<organism evidence="3 4">
    <name type="scientific">Cytobacillus dafuensis</name>
    <name type="common">Bacillus dafuensis</name>
    <dbReference type="NCBI Taxonomy" id="1742359"/>
    <lineage>
        <taxon>Bacteria</taxon>
        <taxon>Bacillati</taxon>
        <taxon>Bacillota</taxon>
        <taxon>Bacilli</taxon>
        <taxon>Bacillales</taxon>
        <taxon>Bacillaceae</taxon>
        <taxon>Cytobacillus</taxon>
    </lineage>
</organism>
<evidence type="ECO:0000313" key="4">
    <source>
        <dbReference type="Proteomes" id="UP000321555"/>
    </source>
</evidence>
<dbReference type="STRING" id="1742359.GCA_001439625_03195"/>
<dbReference type="AlphaFoldDB" id="A0A5B8Z9I9"/>
<dbReference type="GO" id="GO:0016787">
    <property type="term" value="F:hydrolase activity"/>
    <property type="evidence" value="ECO:0007669"/>
    <property type="project" value="UniProtKB-KW"/>
</dbReference>
<dbReference type="SUPFAM" id="SSF56601">
    <property type="entry name" value="beta-lactamase/transpeptidase-like"/>
    <property type="match status" value="1"/>
</dbReference>
<dbReference type="Proteomes" id="UP000321555">
    <property type="component" value="Chromosome"/>
</dbReference>
<accession>A0A5B8Z9I9</accession>
<gene>
    <name evidence="3" type="ORF">FSZ17_21570</name>
</gene>
<dbReference type="EMBL" id="CP042593">
    <property type="protein sequence ID" value="QED49648.1"/>
    <property type="molecule type" value="Genomic_DNA"/>
</dbReference>
<keyword evidence="4" id="KW-1185">Reference proteome</keyword>
<reference evidence="4" key="1">
    <citation type="submission" date="2019-08" db="EMBL/GenBank/DDBJ databases">
        <authorList>
            <person name="Zheng X."/>
        </authorList>
    </citation>
    <scope>NUCLEOTIDE SEQUENCE [LARGE SCALE GENOMIC DNA]</scope>
    <source>
        <strain evidence="4">FJAT-25496</strain>
    </source>
</reference>
<dbReference type="PANTHER" id="PTHR43283:SF11">
    <property type="entry name" value="BETA-LACTAMASE-RELATED DOMAIN-CONTAINING PROTEIN"/>
    <property type="match status" value="1"/>
</dbReference>
<dbReference type="OrthoDB" id="9803467at2"/>
<dbReference type="PANTHER" id="PTHR43283">
    <property type="entry name" value="BETA-LACTAMASE-RELATED"/>
    <property type="match status" value="1"/>
</dbReference>
<dbReference type="InterPro" id="IPR050789">
    <property type="entry name" value="Diverse_Enzym_Activities"/>
</dbReference>
<name>A0A5B8Z9I9_CYTDA</name>
<dbReference type="Pfam" id="PF00144">
    <property type="entry name" value="Beta-lactamase"/>
    <property type="match status" value="1"/>
</dbReference>
<keyword evidence="1" id="KW-0378">Hydrolase</keyword>
<sequence>MGMNKVLKFEKIFNKTRNSKLIHEGIVYIEDSSGNFSWIKGHGGKDVDSPLLMASITKLFTTACILILQERGKLSLNNEISEFFNKNTLSKLHFYKSNEYSFDLCISDLLFQVSGLPDKFEEKKNSTKKKVINEDFSFSFDELLNWTKQLKPHFAPQTKGKAYYSDINFDILGEIIENVNGTTLAEAYQQLIFAPLQLEHTYLPQSEGDFVPNIYYKDKVLKRPKFINSCRASGGAVSTAREMMIFIKAFFGGKLFNKAIFNTLACYNKLQITMWPISYGGGYMRIALGGFMTPFVEKGELLGHSGSTGSFAFYYPQKDLFFVGDVNQFSNPALPIRLTMQLAMGAK</sequence>
<protein>
    <submittedName>
        <fullName evidence="3">Beta-lactamase family protein</fullName>
    </submittedName>
</protein>
<feature type="domain" description="Beta-lactamase-related" evidence="2">
    <location>
        <begin position="47"/>
        <end position="332"/>
    </location>
</feature>
<evidence type="ECO:0000313" key="3">
    <source>
        <dbReference type="EMBL" id="QED49648.1"/>
    </source>
</evidence>
<proteinExistence type="predicted"/>
<evidence type="ECO:0000259" key="2">
    <source>
        <dbReference type="Pfam" id="PF00144"/>
    </source>
</evidence>
<dbReference type="KEGG" id="bda:FSZ17_21570"/>
<dbReference type="Gene3D" id="3.40.710.10">
    <property type="entry name" value="DD-peptidase/beta-lactamase superfamily"/>
    <property type="match status" value="1"/>
</dbReference>